<evidence type="ECO:0000259" key="4">
    <source>
        <dbReference type="Pfam" id="PF08609"/>
    </source>
</evidence>
<dbReference type="PANTHER" id="PTHR19316">
    <property type="entry name" value="PROTEIN FOLDING REGULATOR"/>
    <property type="match status" value="1"/>
</dbReference>
<comment type="similarity">
    <text evidence="1">Belongs to the FES1 family.</text>
</comment>
<dbReference type="InParanoid" id="A0A1B7MWJ3"/>
<evidence type="ECO:0000256" key="1">
    <source>
        <dbReference type="ARBA" id="ARBA00011045"/>
    </source>
</evidence>
<organism evidence="5 6">
    <name type="scientific">Rhizopogon vinicolor AM-OR11-026</name>
    <dbReference type="NCBI Taxonomy" id="1314800"/>
    <lineage>
        <taxon>Eukaryota</taxon>
        <taxon>Fungi</taxon>
        <taxon>Dikarya</taxon>
        <taxon>Basidiomycota</taxon>
        <taxon>Agaricomycotina</taxon>
        <taxon>Agaricomycetes</taxon>
        <taxon>Agaricomycetidae</taxon>
        <taxon>Boletales</taxon>
        <taxon>Suillineae</taxon>
        <taxon>Rhizopogonaceae</taxon>
        <taxon>Rhizopogon</taxon>
    </lineage>
</organism>
<gene>
    <name evidence="5" type="ORF">K503DRAFT_793160</name>
</gene>
<dbReference type="GO" id="GO:0005783">
    <property type="term" value="C:endoplasmic reticulum"/>
    <property type="evidence" value="ECO:0007669"/>
    <property type="project" value="TreeGrafter"/>
</dbReference>
<protein>
    <submittedName>
        <fullName evidence="5">Fes1-domain-containing protein</fullName>
    </submittedName>
</protein>
<dbReference type="Pfam" id="PF08609">
    <property type="entry name" value="Fes1"/>
    <property type="match status" value="1"/>
</dbReference>
<accession>A0A1B7MWJ3</accession>
<dbReference type="SUPFAM" id="SSF48371">
    <property type="entry name" value="ARM repeat"/>
    <property type="match status" value="1"/>
</dbReference>
<keyword evidence="6" id="KW-1185">Reference proteome</keyword>
<evidence type="ECO:0000256" key="2">
    <source>
        <dbReference type="ARBA" id="ARBA00022737"/>
    </source>
</evidence>
<dbReference type="Gene3D" id="1.25.10.10">
    <property type="entry name" value="Leucine-rich Repeat Variant"/>
    <property type="match status" value="1"/>
</dbReference>
<dbReference type="STRING" id="1314800.A0A1B7MWJ3"/>
<dbReference type="GO" id="GO:0000774">
    <property type="term" value="F:adenyl-nucleotide exchange factor activity"/>
    <property type="evidence" value="ECO:0007669"/>
    <property type="project" value="TreeGrafter"/>
</dbReference>
<proteinExistence type="inferred from homology"/>
<sequence>MQSLLRWGVENSSPGAPPPVPRKDLDPGIIDHILGKSDAQLMREALEVAVNESQIEDDRLRALEDLEMLVQNIDNANDMKKLNMWEPLHGLLLASSTSDDIKMQTLWVIGTALQNNPAAQLTYLELEPLPVLLRSLSPLDSSATTRSRAMYTLSGLLKLNAAAVKQMSAVGGWSALRTSLEDSDIRVRRKTVFLLDSLLMPTSDESVILQSNINAPSSANSPVHPNSHASMISNPSSISTWSVTLAALQSESAPEGSSLLDALVSALTEPLPFGPDGENDKDVEFQELIVRVLSTFVARCNGSFSAAQKHSLRGFLAGSEKFGLTSGEFEALRNAVQ</sequence>
<dbReference type="AlphaFoldDB" id="A0A1B7MWJ3"/>
<dbReference type="InterPro" id="IPR011989">
    <property type="entry name" value="ARM-like"/>
</dbReference>
<dbReference type="InterPro" id="IPR016024">
    <property type="entry name" value="ARM-type_fold"/>
</dbReference>
<evidence type="ECO:0000313" key="6">
    <source>
        <dbReference type="Proteomes" id="UP000092154"/>
    </source>
</evidence>
<dbReference type="FunCoup" id="A0A1B7MWJ3">
    <property type="interactions" value="346"/>
</dbReference>
<keyword evidence="2" id="KW-0677">Repeat</keyword>
<evidence type="ECO:0000256" key="3">
    <source>
        <dbReference type="SAM" id="MobiDB-lite"/>
    </source>
</evidence>
<feature type="domain" description="Nucleotide exchange factor Fes1" evidence="4">
    <location>
        <begin position="1"/>
        <end position="79"/>
    </location>
</feature>
<dbReference type="PANTHER" id="PTHR19316:SF18">
    <property type="entry name" value="HSP70-BINDING PROTEIN 1"/>
    <property type="match status" value="1"/>
</dbReference>
<evidence type="ECO:0000313" key="5">
    <source>
        <dbReference type="EMBL" id="OAX36921.1"/>
    </source>
</evidence>
<dbReference type="InterPro" id="IPR050693">
    <property type="entry name" value="Hsp70_NEF-Inhibitors"/>
</dbReference>
<dbReference type="InterPro" id="IPR013918">
    <property type="entry name" value="Nucleotide_exch_fac_Fes1"/>
</dbReference>
<dbReference type="EMBL" id="KV448384">
    <property type="protein sequence ID" value="OAX36921.1"/>
    <property type="molecule type" value="Genomic_DNA"/>
</dbReference>
<name>A0A1B7MWJ3_9AGAM</name>
<dbReference type="OrthoDB" id="10250458at2759"/>
<feature type="region of interest" description="Disordered" evidence="3">
    <location>
        <begin position="1"/>
        <end position="24"/>
    </location>
</feature>
<reference evidence="5 6" key="1">
    <citation type="submission" date="2016-06" db="EMBL/GenBank/DDBJ databases">
        <title>Comparative genomics of the ectomycorrhizal sister species Rhizopogon vinicolor and Rhizopogon vesiculosus (Basidiomycota: Boletales) reveals a divergence of the mating type B locus.</title>
        <authorList>
            <consortium name="DOE Joint Genome Institute"/>
            <person name="Mujic A.B."/>
            <person name="Kuo A."/>
            <person name="Tritt A."/>
            <person name="Lipzen A."/>
            <person name="Chen C."/>
            <person name="Johnson J."/>
            <person name="Sharma A."/>
            <person name="Barry K."/>
            <person name="Grigoriev I.V."/>
            <person name="Spatafora J.W."/>
        </authorList>
    </citation>
    <scope>NUCLEOTIDE SEQUENCE [LARGE SCALE GENOMIC DNA]</scope>
    <source>
        <strain evidence="5 6">AM-OR11-026</strain>
    </source>
</reference>
<dbReference type="Proteomes" id="UP000092154">
    <property type="component" value="Unassembled WGS sequence"/>
</dbReference>